<dbReference type="EMBL" id="JBAMMX010000006">
    <property type="protein sequence ID" value="KAK6937811.1"/>
    <property type="molecule type" value="Genomic_DNA"/>
</dbReference>
<dbReference type="InterPro" id="IPR044861">
    <property type="entry name" value="IPNS-like_FE2OG_OXY"/>
</dbReference>
<dbReference type="Proteomes" id="UP001370490">
    <property type="component" value="Unassembled WGS sequence"/>
</dbReference>
<dbReference type="PANTHER" id="PTHR10209">
    <property type="entry name" value="OXIDOREDUCTASE, 2OG-FE II OXYGENASE FAMILY PROTEIN"/>
    <property type="match status" value="1"/>
</dbReference>
<reference evidence="6 7" key="1">
    <citation type="submission" date="2023-12" db="EMBL/GenBank/DDBJ databases">
        <title>A high-quality genome assembly for Dillenia turbinata (Dilleniales).</title>
        <authorList>
            <person name="Chanderbali A."/>
        </authorList>
    </citation>
    <scope>NUCLEOTIDE SEQUENCE [LARGE SCALE GENOMIC DNA]</scope>
    <source>
        <strain evidence="6">LSX21</strain>
        <tissue evidence="6">Leaf</tissue>
    </source>
</reference>
<evidence type="ECO:0000256" key="1">
    <source>
        <dbReference type="ARBA" id="ARBA00008056"/>
    </source>
</evidence>
<evidence type="ECO:0000256" key="4">
    <source>
        <dbReference type="ARBA" id="ARBA00023004"/>
    </source>
</evidence>
<feature type="non-terminal residue" evidence="6">
    <location>
        <position position="1"/>
    </location>
</feature>
<keyword evidence="3" id="KW-0560">Oxidoreductase</keyword>
<evidence type="ECO:0000256" key="3">
    <source>
        <dbReference type="ARBA" id="ARBA00023002"/>
    </source>
</evidence>
<dbReference type="PANTHER" id="PTHR10209:SF751">
    <property type="entry name" value="OS06G0255100 PROTEIN"/>
    <property type="match status" value="1"/>
</dbReference>
<dbReference type="Pfam" id="PF03171">
    <property type="entry name" value="2OG-FeII_Oxy"/>
    <property type="match status" value="1"/>
</dbReference>
<sequence>RCNPGVYIVGAKTEGYSRRLLDARSDYLASIECFESLRWVGNYYPPCPQPELALGAGRHIDPYFLTVLVQDNIGALQALRENHWSLCRLLKELSS</sequence>
<dbReference type="InterPro" id="IPR027443">
    <property type="entry name" value="IPNS-like_sf"/>
</dbReference>
<protein>
    <submittedName>
        <fullName evidence="6">Isopenicillin N synthase-like, Fe(2+) 2OG dioxygenase domain</fullName>
    </submittedName>
</protein>
<feature type="domain" description="Isopenicillin N synthase-like Fe(2+) 2OG dioxygenase" evidence="5">
    <location>
        <begin position="40"/>
        <end position="85"/>
    </location>
</feature>
<dbReference type="GO" id="GO:0051213">
    <property type="term" value="F:dioxygenase activity"/>
    <property type="evidence" value="ECO:0007669"/>
    <property type="project" value="UniProtKB-KW"/>
</dbReference>
<dbReference type="AlphaFoldDB" id="A0AAN8VXV9"/>
<comment type="similarity">
    <text evidence="1">Belongs to the iron/ascorbate-dependent oxidoreductase family.</text>
</comment>
<name>A0AAN8VXV9_9MAGN</name>
<keyword evidence="7" id="KW-1185">Reference proteome</keyword>
<keyword evidence="6" id="KW-0223">Dioxygenase</keyword>
<evidence type="ECO:0000313" key="6">
    <source>
        <dbReference type="EMBL" id="KAK6937811.1"/>
    </source>
</evidence>
<keyword evidence="4" id="KW-0408">Iron</keyword>
<dbReference type="SUPFAM" id="SSF51197">
    <property type="entry name" value="Clavaminate synthase-like"/>
    <property type="match status" value="1"/>
</dbReference>
<dbReference type="Gene3D" id="2.60.120.330">
    <property type="entry name" value="B-lactam Antibiotic, Isopenicillin N Synthase, Chain"/>
    <property type="match status" value="1"/>
</dbReference>
<evidence type="ECO:0000259" key="5">
    <source>
        <dbReference type="Pfam" id="PF03171"/>
    </source>
</evidence>
<accession>A0AAN8VXV9</accession>
<evidence type="ECO:0000313" key="7">
    <source>
        <dbReference type="Proteomes" id="UP001370490"/>
    </source>
</evidence>
<evidence type="ECO:0000256" key="2">
    <source>
        <dbReference type="ARBA" id="ARBA00022723"/>
    </source>
</evidence>
<organism evidence="6 7">
    <name type="scientific">Dillenia turbinata</name>
    <dbReference type="NCBI Taxonomy" id="194707"/>
    <lineage>
        <taxon>Eukaryota</taxon>
        <taxon>Viridiplantae</taxon>
        <taxon>Streptophyta</taxon>
        <taxon>Embryophyta</taxon>
        <taxon>Tracheophyta</taxon>
        <taxon>Spermatophyta</taxon>
        <taxon>Magnoliopsida</taxon>
        <taxon>eudicotyledons</taxon>
        <taxon>Gunneridae</taxon>
        <taxon>Pentapetalae</taxon>
        <taxon>Dilleniales</taxon>
        <taxon>Dilleniaceae</taxon>
        <taxon>Dillenia</taxon>
    </lineage>
</organism>
<gene>
    <name evidence="6" type="ORF">RJ641_031319</name>
</gene>
<keyword evidence="2" id="KW-0479">Metal-binding</keyword>
<dbReference type="GO" id="GO:0046872">
    <property type="term" value="F:metal ion binding"/>
    <property type="evidence" value="ECO:0007669"/>
    <property type="project" value="UniProtKB-KW"/>
</dbReference>
<comment type="caution">
    <text evidence="6">The sequence shown here is derived from an EMBL/GenBank/DDBJ whole genome shotgun (WGS) entry which is preliminary data.</text>
</comment>
<proteinExistence type="inferred from homology"/>